<dbReference type="InterPro" id="IPR050491">
    <property type="entry name" value="AmpC-like"/>
</dbReference>
<protein>
    <submittedName>
        <fullName evidence="3">Peptidase S12</fullName>
    </submittedName>
</protein>
<accession>A0A0B4D3F9</accession>
<dbReference type="Pfam" id="PF00144">
    <property type="entry name" value="Beta-lactamase"/>
    <property type="match status" value="1"/>
</dbReference>
<dbReference type="OrthoDB" id="9809635at2"/>
<reference evidence="3 4" key="1">
    <citation type="submission" date="2014-12" db="EMBL/GenBank/DDBJ databases">
        <title>Genome sequencing of Arthrobacter phenanthrenivorans SWC37.</title>
        <authorList>
            <person name="Tan P.W."/>
            <person name="Chan K.-G."/>
        </authorList>
    </citation>
    <scope>NUCLEOTIDE SEQUENCE [LARGE SCALE GENOMIC DNA]</scope>
    <source>
        <strain evidence="3 4">SWC37</strain>
    </source>
</reference>
<evidence type="ECO:0000256" key="1">
    <source>
        <dbReference type="SAM" id="SignalP"/>
    </source>
</evidence>
<evidence type="ECO:0000259" key="2">
    <source>
        <dbReference type="Pfam" id="PF00144"/>
    </source>
</evidence>
<dbReference type="InterPro" id="IPR001466">
    <property type="entry name" value="Beta-lactam-related"/>
</dbReference>
<dbReference type="PANTHER" id="PTHR46825">
    <property type="entry name" value="D-ALANYL-D-ALANINE-CARBOXYPEPTIDASE/ENDOPEPTIDASE AMPH"/>
    <property type="match status" value="1"/>
</dbReference>
<comment type="caution">
    <text evidence="3">The sequence shown here is derived from an EMBL/GenBank/DDBJ whole genome shotgun (WGS) entry which is preliminary data.</text>
</comment>
<dbReference type="AlphaFoldDB" id="A0A0B4D3F9"/>
<sequence>MKTKSPYWMLATLAAVLLVPGCTYSTDEPAPSSSSPSPFAFLENQVELFLDEGAAAAVVQIRWPEGEWSKAYGVRDLESRTPAQPTDRIQIGSVTKTMTAVAVLKLVEDHLIDLDDPVNDVIPGFTSALKPPAPITVRQLLSHTSGMPEVNEAGPQDVDFRPLISQKLTMESGLKLAGTLPWPAASVGTFKYSNTNYLALGLLIQELRHEPFTQVMQEEVFEPLGLKNTSLKPVDLTVPGLLHGYATIRGERVDVTDNTAWAGNPAGGATSTVEDVNRFMSALFTGRAVSSASLKEMKTSPGFAPYGLGMWEHADGCSKESRYEGLGSLWGHQTTAVSSADGRYQATMTVTVPPLPTGLEDPASEEKRSFLNRRMESTLNEALDRLCKPAD</sequence>
<feature type="chain" id="PRO_5002085147" evidence="1">
    <location>
        <begin position="26"/>
        <end position="391"/>
    </location>
</feature>
<gene>
    <name evidence="3" type="ORF">RM50_06585</name>
</gene>
<proteinExistence type="predicted"/>
<dbReference type="SUPFAM" id="SSF56601">
    <property type="entry name" value="beta-lactamase/transpeptidase-like"/>
    <property type="match status" value="1"/>
</dbReference>
<dbReference type="Proteomes" id="UP000031196">
    <property type="component" value="Unassembled WGS sequence"/>
</dbReference>
<keyword evidence="1" id="KW-0732">Signal</keyword>
<dbReference type="PANTHER" id="PTHR46825:SF9">
    <property type="entry name" value="BETA-LACTAMASE-RELATED DOMAIN-CONTAINING PROTEIN"/>
    <property type="match status" value="1"/>
</dbReference>
<dbReference type="RefSeq" id="WP_043451064.1">
    <property type="nucleotide sequence ID" value="NZ_JWTB01000012.1"/>
</dbReference>
<feature type="signal peptide" evidence="1">
    <location>
        <begin position="1"/>
        <end position="25"/>
    </location>
</feature>
<name>A0A0B4D3F9_PSEPS</name>
<organism evidence="3 4">
    <name type="scientific">Pseudarthrobacter phenanthrenivorans</name>
    <name type="common">Arthrobacter phenanthrenivorans</name>
    <dbReference type="NCBI Taxonomy" id="361575"/>
    <lineage>
        <taxon>Bacteria</taxon>
        <taxon>Bacillati</taxon>
        <taxon>Actinomycetota</taxon>
        <taxon>Actinomycetes</taxon>
        <taxon>Micrococcales</taxon>
        <taxon>Micrococcaceae</taxon>
        <taxon>Pseudarthrobacter</taxon>
    </lineage>
</organism>
<dbReference type="Gene3D" id="3.40.710.10">
    <property type="entry name" value="DD-peptidase/beta-lactamase superfamily"/>
    <property type="match status" value="1"/>
</dbReference>
<feature type="domain" description="Beta-lactamase-related" evidence="2">
    <location>
        <begin position="53"/>
        <end position="332"/>
    </location>
</feature>
<dbReference type="EMBL" id="JWTB01000012">
    <property type="protein sequence ID" value="KIC67939.1"/>
    <property type="molecule type" value="Genomic_DNA"/>
</dbReference>
<evidence type="ECO:0000313" key="4">
    <source>
        <dbReference type="Proteomes" id="UP000031196"/>
    </source>
</evidence>
<dbReference type="InterPro" id="IPR012338">
    <property type="entry name" value="Beta-lactam/transpept-like"/>
</dbReference>
<evidence type="ECO:0000313" key="3">
    <source>
        <dbReference type="EMBL" id="KIC67939.1"/>
    </source>
</evidence>